<dbReference type="GeneID" id="70236885"/>
<gene>
    <name evidence="2" type="ORF">OGAPHI_004921</name>
</gene>
<dbReference type="AlphaFoldDB" id="A0A9P8P1Q2"/>
<evidence type="ECO:0000256" key="1">
    <source>
        <dbReference type="SAM" id="MobiDB-lite"/>
    </source>
</evidence>
<reference evidence="2" key="2">
    <citation type="submission" date="2021-01" db="EMBL/GenBank/DDBJ databases">
        <authorList>
            <person name="Schikora-Tamarit M.A."/>
        </authorList>
    </citation>
    <scope>NUCLEOTIDE SEQUENCE</scope>
    <source>
        <strain evidence="2">CBS6075</strain>
    </source>
</reference>
<feature type="region of interest" description="Disordered" evidence="1">
    <location>
        <begin position="476"/>
        <end position="497"/>
    </location>
</feature>
<accession>A0A9P8P1Q2</accession>
<proteinExistence type="predicted"/>
<evidence type="ECO:0000313" key="2">
    <source>
        <dbReference type="EMBL" id="KAH3663520.1"/>
    </source>
</evidence>
<dbReference type="OrthoDB" id="3598904at2759"/>
<evidence type="ECO:0008006" key="4">
    <source>
        <dbReference type="Google" id="ProtNLM"/>
    </source>
</evidence>
<sequence length="551" mass="61927">MKADKTRPRVKSAFGCVCCNGRVSVAELKKFALRRVRNPNFEFVYETNFGNKPSSPEAESAASSPGCTELVAARSQVVQQEVIDDAMFRKYLATLCNSAYTVTGLNGYNSWVHGVQMNSEEAYLYDAFVKGFMVSVSPQLTHTKLQPGVIFIPQGSQSPWLLDIFYACGAAFLSSEKEEMRALAEARFSQVMRQFDVVSNLVYQENNQWVLIGLLSLCLREKYFGKDHMRTIVYLKLALEMIRSWPKTKLLQRRCVEVKIDDITSAIDLQEHALTPSERTLVESFAYNYAIIGLLCDKETLMVLDSPFEVFEELNPLLSQQLYECPAPWMNNPVMGAALPAFELASKAGWLQLQYPFNAEMFQKATTLLRVSKFMVPPVLPPDVKFKQPKHVQKRLLDSCCTARIVVKGAYVLLFKLLNPEKPATEPEIQHYIKIHANKFGSKLVYQSFGAVSLDYFPIPSFSLISPVVAGEDHHNECPHAEETDEGRRNETVLHPDVGDKRSDAVVHCEVHRISDQDGHCDCRCAHLFVAIKNIGDSGNTANGTETSHES</sequence>
<dbReference type="RefSeq" id="XP_046059856.1">
    <property type="nucleotide sequence ID" value="XM_046206051.1"/>
</dbReference>
<dbReference type="EMBL" id="JAEUBE010000366">
    <property type="protein sequence ID" value="KAH3663520.1"/>
    <property type="molecule type" value="Genomic_DNA"/>
</dbReference>
<keyword evidence="3" id="KW-1185">Reference proteome</keyword>
<reference evidence="2" key="1">
    <citation type="journal article" date="2021" name="Open Biol.">
        <title>Shared evolutionary footprints suggest mitochondrial oxidative damage underlies multiple complex I losses in fungi.</title>
        <authorList>
            <person name="Schikora-Tamarit M.A."/>
            <person name="Marcet-Houben M."/>
            <person name="Nosek J."/>
            <person name="Gabaldon T."/>
        </authorList>
    </citation>
    <scope>NUCLEOTIDE SEQUENCE</scope>
    <source>
        <strain evidence="2">CBS6075</strain>
    </source>
</reference>
<evidence type="ECO:0000313" key="3">
    <source>
        <dbReference type="Proteomes" id="UP000769157"/>
    </source>
</evidence>
<name>A0A9P8P1Q2_9ASCO</name>
<protein>
    <recommendedName>
        <fullName evidence="4">Transcription factor domain-containing protein</fullName>
    </recommendedName>
</protein>
<comment type="caution">
    <text evidence="2">The sequence shown here is derived from an EMBL/GenBank/DDBJ whole genome shotgun (WGS) entry which is preliminary data.</text>
</comment>
<dbReference type="Proteomes" id="UP000769157">
    <property type="component" value="Unassembled WGS sequence"/>
</dbReference>
<organism evidence="2 3">
    <name type="scientific">Ogataea philodendri</name>
    <dbReference type="NCBI Taxonomy" id="1378263"/>
    <lineage>
        <taxon>Eukaryota</taxon>
        <taxon>Fungi</taxon>
        <taxon>Dikarya</taxon>
        <taxon>Ascomycota</taxon>
        <taxon>Saccharomycotina</taxon>
        <taxon>Pichiomycetes</taxon>
        <taxon>Pichiales</taxon>
        <taxon>Pichiaceae</taxon>
        <taxon>Ogataea</taxon>
    </lineage>
</organism>